<gene>
    <name evidence="1" type="ORF">FHR90_000188</name>
    <name evidence="2" type="ORF">HUK83_01605</name>
</gene>
<dbReference type="RefSeq" id="WP_176621774.1">
    <property type="nucleotide sequence ID" value="NZ_JABXXQ010000010.1"/>
</dbReference>
<reference evidence="2 4" key="1">
    <citation type="submission" date="2020-06" db="EMBL/GenBank/DDBJ databases">
        <title>Description of novel acetic acid bacteria.</title>
        <authorList>
            <person name="Sombolestani A."/>
        </authorList>
    </citation>
    <scope>NUCLEOTIDE SEQUENCE [LARGE SCALE GENOMIC DNA]</scope>
    <source>
        <strain evidence="2 4">LMG 26838</strain>
    </source>
</reference>
<evidence type="ECO:0000313" key="4">
    <source>
        <dbReference type="Proteomes" id="UP000565205"/>
    </source>
</evidence>
<evidence type="ECO:0000313" key="2">
    <source>
        <dbReference type="EMBL" id="NVN29042.1"/>
    </source>
</evidence>
<sequence>MTMGPAGNRSECGRLIDRLAYAEAHLAPFAFWTFADLLPPSLARAAHRQCLPPCATVAQLAAAHDGTRAGGMARRRFIDPTLRGRVREMDRLAGLFQHPATVAAIEALTGAALSGCLLRCELCCDGPGFWLAPHTDIGDKALTLLVYLSEGEEAADWGTDLFDGPERWFARPPAPFGSALMFVPSPVSWHGYSLRRMNDWRRTLIVNYVRPGWRNRDELAYGIAV</sequence>
<keyword evidence="3" id="KW-1185">Reference proteome</keyword>
<evidence type="ECO:0000313" key="1">
    <source>
        <dbReference type="EMBL" id="MBB3172382.1"/>
    </source>
</evidence>
<organism evidence="2 4">
    <name type="scientific">Endobacter medicaginis</name>
    <dbReference type="NCBI Taxonomy" id="1181271"/>
    <lineage>
        <taxon>Bacteria</taxon>
        <taxon>Pseudomonadati</taxon>
        <taxon>Pseudomonadota</taxon>
        <taxon>Alphaproteobacteria</taxon>
        <taxon>Acetobacterales</taxon>
        <taxon>Acetobacteraceae</taxon>
        <taxon>Endobacter</taxon>
    </lineage>
</organism>
<proteinExistence type="predicted"/>
<dbReference type="EMBL" id="JACHXV010000001">
    <property type="protein sequence ID" value="MBB3172382.1"/>
    <property type="molecule type" value="Genomic_DNA"/>
</dbReference>
<dbReference type="AlphaFoldDB" id="A0A850NNW2"/>
<dbReference type="Proteomes" id="UP000565205">
    <property type="component" value="Unassembled WGS sequence"/>
</dbReference>
<reference evidence="1 3" key="2">
    <citation type="submission" date="2020-08" db="EMBL/GenBank/DDBJ databases">
        <title>Genomic Encyclopedia of Type Strains, Phase III (KMG-III): the genomes of soil and plant-associated and newly described type strains.</title>
        <authorList>
            <person name="Whitman W."/>
        </authorList>
    </citation>
    <scope>NUCLEOTIDE SEQUENCE [LARGE SCALE GENOMIC DNA]</scope>
    <source>
        <strain evidence="1 3">CECT 8088</strain>
    </source>
</reference>
<protein>
    <submittedName>
        <fullName evidence="2">2OG-Fe(II) oxygenase</fullName>
    </submittedName>
</protein>
<comment type="caution">
    <text evidence="2">The sequence shown here is derived from an EMBL/GenBank/DDBJ whole genome shotgun (WGS) entry which is preliminary data.</text>
</comment>
<dbReference type="Gene3D" id="2.60.120.620">
    <property type="entry name" value="q2cbj1_9rhob like domain"/>
    <property type="match status" value="1"/>
</dbReference>
<dbReference type="Proteomes" id="UP000557688">
    <property type="component" value="Unassembled WGS sequence"/>
</dbReference>
<evidence type="ECO:0000313" key="3">
    <source>
        <dbReference type="Proteomes" id="UP000557688"/>
    </source>
</evidence>
<name>A0A850NNW2_9PROT</name>
<accession>A0A850NNW2</accession>
<dbReference type="EMBL" id="JABXXQ010000010">
    <property type="protein sequence ID" value="NVN29042.1"/>
    <property type="molecule type" value="Genomic_DNA"/>
</dbReference>